<feature type="signal peptide" evidence="2">
    <location>
        <begin position="1"/>
        <end position="32"/>
    </location>
</feature>
<feature type="compositionally biased region" description="Basic and acidic residues" evidence="1">
    <location>
        <begin position="191"/>
        <end position="202"/>
    </location>
</feature>
<organism evidence="4 5">
    <name type="scientific">Aminipila luticellarii</name>
    <dbReference type="NCBI Taxonomy" id="2507160"/>
    <lineage>
        <taxon>Bacteria</taxon>
        <taxon>Bacillati</taxon>
        <taxon>Bacillota</taxon>
        <taxon>Clostridia</taxon>
        <taxon>Peptostreptococcales</taxon>
        <taxon>Anaerovoracaceae</taxon>
        <taxon>Aminipila</taxon>
    </lineage>
</organism>
<evidence type="ECO:0000313" key="5">
    <source>
        <dbReference type="Proteomes" id="UP000287601"/>
    </source>
</evidence>
<dbReference type="OrthoDB" id="2379109at2"/>
<feature type="compositionally biased region" description="Polar residues" evidence="1">
    <location>
        <begin position="215"/>
        <end position="228"/>
    </location>
</feature>
<dbReference type="SUPFAM" id="SSF55383">
    <property type="entry name" value="Copper amine oxidase, domain N"/>
    <property type="match status" value="1"/>
</dbReference>
<reference evidence="4 5" key="1">
    <citation type="submission" date="2019-01" db="EMBL/GenBank/DDBJ databases">
        <title>Draft genomes of a novel of Aminipila strains.</title>
        <authorList>
            <person name="Ma S."/>
        </authorList>
    </citation>
    <scope>NUCLEOTIDE SEQUENCE [LARGE SCALE GENOMIC DNA]</scope>
    <source>
        <strain evidence="5">JN-39</strain>
    </source>
</reference>
<dbReference type="KEGG" id="amij:EQM06_07795"/>
<evidence type="ECO:0000256" key="2">
    <source>
        <dbReference type="SAM" id="SignalP"/>
    </source>
</evidence>
<dbReference type="PROSITE" id="PS51257">
    <property type="entry name" value="PROKAR_LIPOPROTEIN"/>
    <property type="match status" value="1"/>
</dbReference>
<protein>
    <submittedName>
        <fullName evidence="4">Copper amine oxidase N-terminal domain-containing protein</fullName>
    </submittedName>
</protein>
<gene>
    <name evidence="4" type="ORF">EQM06_07795</name>
</gene>
<accession>A0A410PW44</accession>
<feature type="region of interest" description="Disordered" evidence="1">
    <location>
        <begin position="191"/>
        <end position="233"/>
    </location>
</feature>
<dbReference type="InterPro" id="IPR012854">
    <property type="entry name" value="Cu_amine_oxidase-like_N"/>
</dbReference>
<dbReference type="EMBL" id="CP035281">
    <property type="protein sequence ID" value="QAT43148.1"/>
    <property type="molecule type" value="Genomic_DNA"/>
</dbReference>
<evidence type="ECO:0000313" key="4">
    <source>
        <dbReference type="EMBL" id="QAT43148.1"/>
    </source>
</evidence>
<dbReference type="InterPro" id="IPR036582">
    <property type="entry name" value="Mao_N_sf"/>
</dbReference>
<dbReference type="Pfam" id="PF07833">
    <property type="entry name" value="Cu_amine_oxidN1"/>
    <property type="match status" value="1"/>
</dbReference>
<feature type="compositionally biased region" description="Acidic residues" evidence="1">
    <location>
        <begin position="204"/>
        <end position="214"/>
    </location>
</feature>
<dbReference type="Proteomes" id="UP000287601">
    <property type="component" value="Chromosome"/>
</dbReference>
<keyword evidence="5" id="KW-1185">Reference proteome</keyword>
<dbReference type="AlphaFoldDB" id="A0A410PW44"/>
<proteinExistence type="predicted"/>
<evidence type="ECO:0000256" key="1">
    <source>
        <dbReference type="SAM" id="MobiDB-lite"/>
    </source>
</evidence>
<keyword evidence="2" id="KW-0732">Signal</keyword>
<feature type="chain" id="PRO_5018984598" evidence="2">
    <location>
        <begin position="33"/>
        <end position="364"/>
    </location>
</feature>
<name>A0A410PW44_9FIRM</name>
<feature type="domain" description="Copper amine oxidase-like N-terminal" evidence="3">
    <location>
        <begin position="263"/>
        <end position="359"/>
    </location>
</feature>
<evidence type="ECO:0000259" key="3">
    <source>
        <dbReference type="Pfam" id="PF07833"/>
    </source>
</evidence>
<dbReference type="Gene3D" id="3.30.457.10">
    <property type="entry name" value="Copper amine oxidase-like, N-terminal domain"/>
    <property type="match status" value="1"/>
</dbReference>
<sequence length="364" mass="41022">MLGYRRVGRMKRFLTGLLITALIGSAACVSYAETEYSPAAAKNITDRMEEYVEPYLGTDTLNNYDNGRALQCHAFTNYVWRNVFGYDVYSSKCHRTEASNDYDKLGEYINEYARPGDMLRVDGKHSMVITSFDEDTVSGFDWLVNKKERACTYTWEGVKEWGDGTQNYWLYQIDDSVYELFEDPDYKVDKLFGPKPGEKADSDVNSDTDEEEDTAGSSQPDQEVQTPNRGGADRTAYGKIVVQINNPVMTANGAYQNIDAAGTVPVIVNERTLLPVRAIVEAMGGTVGWDNDTRTIQLTYKNTNLEMTVDSTMMKVNGKEVNMDVAPTIINDRTMLPIRYITENLGGQVEWYDTIQAVAITYEM</sequence>